<gene>
    <name evidence="1" type="ORF">FCV52_09480</name>
</gene>
<name>A0A4U1YWX6_9VIBR</name>
<organism evidence="1 2">
    <name type="scientific">Vibrio kanaloae</name>
    <dbReference type="NCBI Taxonomy" id="170673"/>
    <lineage>
        <taxon>Bacteria</taxon>
        <taxon>Pseudomonadati</taxon>
        <taxon>Pseudomonadota</taxon>
        <taxon>Gammaproteobacteria</taxon>
        <taxon>Vibrionales</taxon>
        <taxon>Vibrionaceae</taxon>
        <taxon>Vibrio</taxon>
    </lineage>
</organism>
<protein>
    <submittedName>
        <fullName evidence="1">Uncharacterized protein</fullName>
    </submittedName>
</protein>
<dbReference type="AlphaFoldDB" id="A0A4U1YWX6"/>
<accession>A0A4U1YWX6</accession>
<evidence type="ECO:0000313" key="1">
    <source>
        <dbReference type="EMBL" id="TKF26095.1"/>
    </source>
</evidence>
<sequence>MSKKRDTILWINHAISYFKSQGKTQKDMSNVLCIEESRISEMKTAKRLLSPSERQSIIDFCGAPRRESGRFEHALCFNSVDTFFASFGKLMENRYLRELIRFFQDHENQANLLSKCIPIEDENGNYIETIRLSDIDEMIRDDDLEDTFQRYHHWLKNQNEDSCLKMPVFNSSVLVEDKDVFHLTYQLWMLVKQCPTFLLATEESFNLNPVVDVEEVVMTGEKVLLIENSNNPKPVNQPIIERFGDGSRYPNNKCIKHDLWQSVRCELYLSEDMNYHLLIHLSHEYQICSYPDAEKYGDGAVHMNELTWLTDVDENDLLVVVENINSLKLFSIIEDVRKWCGLPIDNHLELKRRIAKSGGYVPGARVLV</sequence>
<dbReference type="Proteomes" id="UP000305234">
    <property type="component" value="Unassembled WGS sequence"/>
</dbReference>
<comment type="caution">
    <text evidence="1">The sequence shown here is derived from an EMBL/GenBank/DDBJ whole genome shotgun (WGS) entry which is preliminary data.</text>
</comment>
<proteinExistence type="predicted"/>
<dbReference type="EMBL" id="SYUW01000024">
    <property type="protein sequence ID" value="TKF26095.1"/>
    <property type="molecule type" value="Genomic_DNA"/>
</dbReference>
<dbReference type="RefSeq" id="WP_136997947.1">
    <property type="nucleotide sequence ID" value="NZ_SYUW01000024.1"/>
</dbReference>
<reference evidence="1 2" key="1">
    <citation type="submission" date="2019-04" db="EMBL/GenBank/DDBJ databases">
        <title>A reverse ecology approach based on a biological definition of microbial populations.</title>
        <authorList>
            <person name="Arevalo P."/>
            <person name="Vaninsberghe D."/>
            <person name="Elsherbini J."/>
            <person name="Gore J."/>
            <person name="Polz M."/>
        </authorList>
    </citation>
    <scope>NUCLEOTIDE SEQUENCE [LARGE SCALE GENOMIC DNA]</scope>
    <source>
        <strain evidence="1 2">10N.261.46.E4</strain>
    </source>
</reference>
<evidence type="ECO:0000313" key="2">
    <source>
        <dbReference type="Proteomes" id="UP000305234"/>
    </source>
</evidence>